<name>A0ACD1AHP1_9FIRM</name>
<organism evidence="1 2">
    <name type="scientific">Anoxybacterium hadale</name>
    <dbReference type="NCBI Taxonomy" id="3408580"/>
    <lineage>
        <taxon>Bacteria</taxon>
        <taxon>Bacillati</taxon>
        <taxon>Bacillota</taxon>
        <taxon>Clostridia</taxon>
        <taxon>Peptostreptococcales</taxon>
        <taxon>Anaerovoracaceae</taxon>
        <taxon>Anoxybacterium</taxon>
    </lineage>
</organism>
<sequence length="368" mass="41992">MKEINISRIITDNRRAKGITQEQLAAYMGVSKASVSKWETGQSYPDITFLPQLAAYFNITIDDLMGYEPQMTKEDIKELYHRLSADFANKPFAGVLEECRKIIRKYYSCFPLLMQMAVLLCNHHMLAEEIEEKKRILEEAAELCERIKTECEDLWLTREAASLEGVCFLMMNKPQEVVNLLGETIRPIANDEAGIAQAYLMMGNLSGANRVLQISMYQHLLVLAASGCSLLQLQNEQFEETLRRLLSLAEIFDLERLHPNTMALIYLNGAQGFCMKGDQEKALDMLQRYAVLCTTAFFPCNLHGDAFFYELDGWFEEFDLGKEAVRSEELIKKSMIQSIALNPAFESLKQEPKYKNIIAILETGLETN</sequence>
<protein>
    <submittedName>
        <fullName evidence="1">Helix-turn-helix transcriptional regulator</fullName>
    </submittedName>
</protein>
<evidence type="ECO:0000313" key="2">
    <source>
        <dbReference type="Proteomes" id="UP000594014"/>
    </source>
</evidence>
<dbReference type="Proteomes" id="UP000594014">
    <property type="component" value="Chromosome"/>
</dbReference>
<reference evidence="1" key="1">
    <citation type="submission" date="2019-08" db="EMBL/GenBank/DDBJ databases">
        <title>Genome sequence of Clostridiales bacterium MT110.</title>
        <authorList>
            <person name="Cao J."/>
        </authorList>
    </citation>
    <scope>NUCLEOTIDE SEQUENCE</scope>
    <source>
        <strain evidence="1">MT110</strain>
    </source>
</reference>
<dbReference type="EMBL" id="CP042469">
    <property type="protein sequence ID" value="QOX65899.1"/>
    <property type="molecule type" value="Genomic_DNA"/>
</dbReference>
<evidence type="ECO:0000313" key="1">
    <source>
        <dbReference type="EMBL" id="QOX65899.1"/>
    </source>
</evidence>
<accession>A0ACD1AHP1</accession>
<keyword evidence="2" id="KW-1185">Reference proteome</keyword>
<proteinExistence type="predicted"/>
<gene>
    <name evidence="1" type="ORF">FRZ06_10280</name>
</gene>